<organism evidence="2 3">
    <name type="scientific">Phytophthora lilii</name>
    <dbReference type="NCBI Taxonomy" id="2077276"/>
    <lineage>
        <taxon>Eukaryota</taxon>
        <taxon>Sar</taxon>
        <taxon>Stramenopiles</taxon>
        <taxon>Oomycota</taxon>
        <taxon>Peronosporomycetes</taxon>
        <taxon>Peronosporales</taxon>
        <taxon>Peronosporaceae</taxon>
        <taxon>Phytophthora</taxon>
    </lineage>
</organism>
<keyword evidence="3" id="KW-1185">Reference proteome</keyword>
<accession>A0A9W6TX12</accession>
<gene>
    <name evidence="2" type="ORF">Plil01_000853000</name>
</gene>
<evidence type="ECO:0000256" key="1">
    <source>
        <dbReference type="SAM" id="MobiDB-lite"/>
    </source>
</evidence>
<dbReference type="OrthoDB" id="3935740at2759"/>
<dbReference type="EMBL" id="BSXW01000412">
    <property type="protein sequence ID" value="GMF21571.1"/>
    <property type="molecule type" value="Genomic_DNA"/>
</dbReference>
<name>A0A9W6TX12_9STRA</name>
<dbReference type="AlphaFoldDB" id="A0A9W6TX12"/>
<proteinExistence type="predicted"/>
<feature type="compositionally biased region" description="Basic and acidic residues" evidence="1">
    <location>
        <begin position="90"/>
        <end position="99"/>
    </location>
</feature>
<evidence type="ECO:0000313" key="3">
    <source>
        <dbReference type="Proteomes" id="UP001165083"/>
    </source>
</evidence>
<reference evidence="2" key="1">
    <citation type="submission" date="2023-04" db="EMBL/GenBank/DDBJ databases">
        <title>Phytophthora lilii NBRC 32176.</title>
        <authorList>
            <person name="Ichikawa N."/>
            <person name="Sato H."/>
            <person name="Tonouchi N."/>
        </authorList>
    </citation>
    <scope>NUCLEOTIDE SEQUENCE</scope>
    <source>
        <strain evidence="2">NBRC 32176</strain>
    </source>
</reference>
<protein>
    <submittedName>
        <fullName evidence="2">Unnamed protein product</fullName>
    </submittedName>
</protein>
<feature type="region of interest" description="Disordered" evidence="1">
    <location>
        <begin position="90"/>
        <end position="120"/>
    </location>
</feature>
<comment type="caution">
    <text evidence="2">The sequence shown here is derived from an EMBL/GenBank/DDBJ whole genome shotgun (WGS) entry which is preliminary data.</text>
</comment>
<feature type="compositionally biased region" description="Basic and acidic residues" evidence="1">
    <location>
        <begin position="108"/>
        <end position="120"/>
    </location>
</feature>
<dbReference type="Proteomes" id="UP001165083">
    <property type="component" value="Unassembled WGS sequence"/>
</dbReference>
<sequence>MIACPAYQEAQKEACECVPTQDVAAANRERLEYFLEENGASEEELADDAIDALLTKYNGQEHTMFHRLLKKYPKALRVDPQKTNFMDDILKNVGDDLGPKKGKKRKPVEKDVPVDEHEEL</sequence>
<evidence type="ECO:0000313" key="2">
    <source>
        <dbReference type="EMBL" id="GMF21571.1"/>
    </source>
</evidence>